<feature type="transmembrane region" description="Helical" evidence="9">
    <location>
        <begin position="236"/>
        <end position="254"/>
    </location>
</feature>
<keyword evidence="2" id="KW-1003">Cell membrane</keyword>
<dbReference type="Proteomes" id="UP000676079">
    <property type="component" value="Chromosome"/>
</dbReference>
<dbReference type="PANTHER" id="PTHR47019:SF1">
    <property type="entry name" value="LIPID II FLIPPASE MURJ"/>
    <property type="match status" value="1"/>
</dbReference>
<evidence type="ECO:0000256" key="2">
    <source>
        <dbReference type="ARBA" id="ARBA00022475"/>
    </source>
</evidence>
<evidence type="ECO:0000256" key="7">
    <source>
        <dbReference type="ARBA" id="ARBA00023136"/>
    </source>
</evidence>
<feature type="compositionally biased region" description="Gly residues" evidence="8">
    <location>
        <begin position="66"/>
        <end position="75"/>
    </location>
</feature>
<evidence type="ECO:0000256" key="8">
    <source>
        <dbReference type="SAM" id="MobiDB-lite"/>
    </source>
</evidence>
<dbReference type="Pfam" id="PF03023">
    <property type="entry name" value="MurJ"/>
    <property type="match status" value="1"/>
</dbReference>
<dbReference type="RefSeq" id="WP_220563986.1">
    <property type="nucleotide sequence ID" value="NZ_CP074133.1"/>
</dbReference>
<keyword evidence="7 9" id="KW-0472">Membrane</keyword>
<keyword evidence="5" id="KW-0573">Peptidoglycan synthesis</keyword>
<feature type="transmembrane region" description="Helical" evidence="9">
    <location>
        <begin position="205"/>
        <end position="224"/>
    </location>
</feature>
<reference evidence="10 11" key="1">
    <citation type="submission" date="2021-05" db="EMBL/GenBank/DDBJ databases">
        <title>Direct Submission.</title>
        <authorList>
            <person name="Li K."/>
            <person name="Gao J."/>
        </authorList>
    </citation>
    <scope>NUCLEOTIDE SEQUENCE [LARGE SCALE GENOMIC DNA]</scope>
    <source>
        <strain evidence="10 11">Mg02</strain>
    </source>
</reference>
<accession>A0ABX8BKJ7</accession>
<evidence type="ECO:0000256" key="9">
    <source>
        <dbReference type="SAM" id="Phobius"/>
    </source>
</evidence>
<feature type="transmembrane region" description="Helical" evidence="9">
    <location>
        <begin position="573"/>
        <end position="594"/>
    </location>
</feature>
<evidence type="ECO:0000256" key="4">
    <source>
        <dbReference type="ARBA" id="ARBA00022960"/>
    </source>
</evidence>
<comment type="subcellular location">
    <subcellularLocation>
        <location evidence="1">Cell membrane</location>
        <topology evidence="1">Multi-pass membrane protein</topology>
    </subcellularLocation>
</comment>
<feature type="transmembrane region" description="Helical" evidence="9">
    <location>
        <begin position="536"/>
        <end position="561"/>
    </location>
</feature>
<keyword evidence="11" id="KW-1185">Reference proteome</keyword>
<evidence type="ECO:0000256" key="1">
    <source>
        <dbReference type="ARBA" id="ARBA00004651"/>
    </source>
</evidence>
<dbReference type="InterPro" id="IPR004268">
    <property type="entry name" value="MurJ"/>
</dbReference>
<dbReference type="NCBIfam" id="TIGR01695">
    <property type="entry name" value="murJ_mviN"/>
    <property type="match status" value="1"/>
</dbReference>
<evidence type="ECO:0000313" key="11">
    <source>
        <dbReference type="Proteomes" id="UP000676079"/>
    </source>
</evidence>
<dbReference type="PANTHER" id="PTHR47019">
    <property type="entry name" value="LIPID II FLIPPASE MURJ"/>
    <property type="match status" value="1"/>
</dbReference>
<evidence type="ECO:0000256" key="6">
    <source>
        <dbReference type="ARBA" id="ARBA00022989"/>
    </source>
</evidence>
<protein>
    <submittedName>
        <fullName evidence="10">Murein biosynthesis integral membrane protein MurJ</fullName>
    </submittedName>
</protein>
<feature type="region of interest" description="Disordered" evidence="8">
    <location>
        <begin position="1"/>
        <end position="75"/>
    </location>
</feature>
<feature type="transmembrane region" description="Helical" evidence="9">
    <location>
        <begin position="404"/>
        <end position="429"/>
    </location>
</feature>
<feature type="transmembrane region" description="Helical" evidence="9">
    <location>
        <begin position="474"/>
        <end position="495"/>
    </location>
</feature>
<feature type="transmembrane region" description="Helical" evidence="9">
    <location>
        <begin position="441"/>
        <end position="462"/>
    </location>
</feature>
<name>A0ABX8BKJ7_9ACTN</name>
<evidence type="ECO:0000313" key="10">
    <source>
        <dbReference type="EMBL" id="QUX22772.1"/>
    </source>
</evidence>
<proteinExistence type="predicted"/>
<dbReference type="PRINTS" id="PR01806">
    <property type="entry name" value="VIRFACTRMVIN"/>
</dbReference>
<dbReference type="InterPro" id="IPR051050">
    <property type="entry name" value="Lipid_II_flippase_MurJ/MviN"/>
</dbReference>
<gene>
    <name evidence="10" type="primary">murJ</name>
    <name evidence="10" type="ORF">KGD84_31620</name>
</gene>
<keyword evidence="3 9" id="KW-0812">Transmembrane</keyword>
<feature type="transmembrane region" description="Helical" evidence="9">
    <location>
        <begin position="266"/>
        <end position="289"/>
    </location>
</feature>
<organism evidence="10 11">
    <name type="scientific">Nocardiopsis changdeensis</name>
    <dbReference type="NCBI Taxonomy" id="2831969"/>
    <lineage>
        <taxon>Bacteria</taxon>
        <taxon>Bacillati</taxon>
        <taxon>Actinomycetota</taxon>
        <taxon>Actinomycetes</taxon>
        <taxon>Streptosporangiales</taxon>
        <taxon>Nocardiopsidaceae</taxon>
        <taxon>Nocardiopsis</taxon>
    </lineage>
</organism>
<dbReference type="EMBL" id="CP074133">
    <property type="protein sequence ID" value="QUX22772.1"/>
    <property type="molecule type" value="Genomic_DNA"/>
</dbReference>
<evidence type="ECO:0000256" key="3">
    <source>
        <dbReference type="ARBA" id="ARBA00022692"/>
    </source>
</evidence>
<sequence>MVTDSPNEGGKHRRRSSQPEGPLPGESPLRPSGGPVPSFEEGELPEPAVPGTHRAAEGAEEPAAPGGSGDAPAGGGMMRSSAIMAVGTMASRITGFVRTIVLGAAIGTHLLGDAYHTAHTIPFILNDLLIGGLMASVVVPFLVKRRKRDADGGKATEDRLFTTTFVALFLLTAVAIAAAEFLIWLYGSRFTDAQFDASVHLARYLLSQIFFVGLSGLLTAMLNTRGYFGAGVWAPVLNNLVIMTVAGMFLWVAGPGRTPDTVTEGQLTLLGAGTAAGMALQALVLFVALARTGYRWRPRLDLRGSGLGEAVKTAGWMMMYTLLTQAGLWITTNIANAANVAAIEEGRSVGAGITAYNLAYQLFQLPYAIIAVSLITVLLPRMSAHADDHDWDAVRSDFSRTLRISAFVLVPMAFAIALFAEPLSILAFARGSISPADAANIGQILAVMSLGLVPFTVFQLMLRVFFAMGDTRTPALIAIANLAVHSALALVSYLLLPPETVVVGVAAGFMFSFLSGLVIAGLVLSRRIGGLDGKHIIGTLLRLHLAVVPSVAAGFGVLWAFETFVGPGLLTYIGAPVAGCLLGALFFLAAARLLRVPELSAAVELIRGRLRR</sequence>
<feature type="transmembrane region" description="Helical" evidence="9">
    <location>
        <begin position="93"/>
        <end position="111"/>
    </location>
</feature>
<evidence type="ECO:0000256" key="5">
    <source>
        <dbReference type="ARBA" id="ARBA00022984"/>
    </source>
</evidence>
<feature type="transmembrane region" description="Helical" evidence="9">
    <location>
        <begin position="501"/>
        <end position="524"/>
    </location>
</feature>
<feature type="transmembrane region" description="Helical" evidence="9">
    <location>
        <begin position="123"/>
        <end position="143"/>
    </location>
</feature>
<keyword evidence="4" id="KW-0133">Cell shape</keyword>
<dbReference type="CDD" id="cd13123">
    <property type="entry name" value="MATE_MurJ_like"/>
    <property type="match status" value="1"/>
</dbReference>
<keyword evidence="6 9" id="KW-1133">Transmembrane helix</keyword>
<feature type="transmembrane region" description="Helical" evidence="9">
    <location>
        <begin position="164"/>
        <end position="185"/>
    </location>
</feature>
<feature type="transmembrane region" description="Helical" evidence="9">
    <location>
        <begin position="365"/>
        <end position="383"/>
    </location>
</feature>